<evidence type="ECO:0000256" key="3">
    <source>
        <dbReference type="ARBA" id="ARBA00022679"/>
    </source>
</evidence>
<sequence length="198" mass="21898">MAVRRLQDSYDLLGKTVVLAVGRLVERKGFDTLIDSVPLVNRVLPNVVYYLAGTGPDEQYLRDKVKALPSALQKKVTFLGKISEEEKWRWLDACTMLAMPARAIGDDIEGFGIVYLEANLAGKPVIAGRSGGVEDAVQDNINGLVVEPTSHQQLAEAIIRLASYQGLAQRLGDQGRQRARQEFAWSKQANKIYDIIKS</sequence>
<dbReference type="CDD" id="cd03801">
    <property type="entry name" value="GT4_PimA-like"/>
    <property type="match status" value="1"/>
</dbReference>
<comment type="similarity">
    <text evidence="1">Belongs to the glycosyltransferase group 1 family. Glycosyltransferase 4 subfamily.</text>
</comment>
<organism evidence="5 6">
    <name type="scientific">Candidatus Falkowbacteria bacterium GW2011_GWA2_39_24</name>
    <dbReference type="NCBI Taxonomy" id="1618634"/>
    <lineage>
        <taxon>Bacteria</taxon>
        <taxon>Candidatus Falkowiibacteriota</taxon>
    </lineage>
</organism>
<comment type="caution">
    <text evidence="5">The sequence shown here is derived from an EMBL/GenBank/DDBJ whole genome shotgun (WGS) entry which is preliminary data.</text>
</comment>
<dbReference type="Pfam" id="PF00534">
    <property type="entry name" value="Glycos_transf_1"/>
    <property type="match status" value="1"/>
</dbReference>
<dbReference type="Gene3D" id="3.40.50.2000">
    <property type="entry name" value="Glycogen Phosphorylase B"/>
    <property type="match status" value="1"/>
</dbReference>
<dbReference type="PANTHER" id="PTHR12526:SF640">
    <property type="entry name" value="COLANIC ACID BIOSYNTHESIS GLYCOSYLTRANSFERASE WCAL-RELATED"/>
    <property type="match status" value="1"/>
</dbReference>
<proteinExistence type="inferred from homology"/>
<evidence type="ECO:0000256" key="2">
    <source>
        <dbReference type="ARBA" id="ARBA00022676"/>
    </source>
</evidence>
<evidence type="ECO:0000259" key="4">
    <source>
        <dbReference type="Pfam" id="PF00534"/>
    </source>
</evidence>
<reference evidence="5 6" key="1">
    <citation type="journal article" date="2015" name="Nature">
        <title>rRNA introns, odd ribosomes, and small enigmatic genomes across a large radiation of phyla.</title>
        <authorList>
            <person name="Brown C.T."/>
            <person name="Hug L.A."/>
            <person name="Thomas B.C."/>
            <person name="Sharon I."/>
            <person name="Castelle C.J."/>
            <person name="Singh A."/>
            <person name="Wilkins M.J."/>
            <person name="Williams K.H."/>
            <person name="Banfield J.F."/>
        </authorList>
    </citation>
    <scope>NUCLEOTIDE SEQUENCE [LARGE SCALE GENOMIC DNA]</scope>
</reference>
<accession>A0A0G0NHY4</accession>
<dbReference type="InterPro" id="IPR001296">
    <property type="entry name" value="Glyco_trans_1"/>
</dbReference>
<dbReference type="SUPFAM" id="SSF53756">
    <property type="entry name" value="UDP-Glycosyltransferase/glycogen phosphorylase"/>
    <property type="match status" value="1"/>
</dbReference>
<protein>
    <submittedName>
        <fullName evidence="5">Glycosyltransferase, group 1 family protein</fullName>
    </submittedName>
</protein>
<dbReference type="PANTHER" id="PTHR12526">
    <property type="entry name" value="GLYCOSYLTRANSFERASE"/>
    <property type="match status" value="1"/>
</dbReference>
<keyword evidence="3 5" id="KW-0808">Transferase</keyword>
<feature type="domain" description="Glycosyl transferase family 1" evidence="4">
    <location>
        <begin position="14"/>
        <end position="178"/>
    </location>
</feature>
<dbReference type="AlphaFoldDB" id="A0A0G0NHY4"/>
<evidence type="ECO:0000313" key="6">
    <source>
        <dbReference type="Proteomes" id="UP000034048"/>
    </source>
</evidence>
<name>A0A0G0NHY4_9BACT</name>
<dbReference type="EMBL" id="LBWS01000055">
    <property type="protein sequence ID" value="KKR12436.1"/>
    <property type="molecule type" value="Genomic_DNA"/>
</dbReference>
<gene>
    <name evidence="5" type="ORF">UT42_C0055G0005</name>
</gene>
<evidence type="ECO:0000313" key="5">
    <source>
        <dbReference type="EMBL" id="KKR12436.1"/>
    </source>
</evidence>
<evidence type="ECO:0000256" key="1">
    <source>
        <dbReference type="ARBA" id="ARBA00009481"/>
    </source>
</evidence>
<dbReference type="Proteomes" id="UP000034048">
    <property type="component" value="Unassembled WGS sequence"/>
</dbReference>
<dbReference type="GO" id="GO:0016757">
    <property type="term" value="F:glycosyltransferase activity"/>
    <property type="evidence" value="ECO:0007669"/>
    <property type="project" value="UniProtKB-KW"/>
</dbReference>
<keyword evidence="2" id="KW-0328">Glycosyltransferase</keyword>